<keyword evidence="3" id="KW-1185">Reference proteome</keyword>
<feature type="non-terminal residue" evidence="2">
    <location>
        <position position="75"/>
    </location>
</feature>
<dbReference type="EMBL" id="KV626503">
    <property type="protein sequence ID" value="OPL07274.1"/>
    <property type="molecule type" value="Genomic_DNA"/>
</dbReference>
<feature type="compositionally biased region" description="Polar residues" evidence="1">
    <location>
        <begin position="1"/>
        <end position="15"/>
    </location>
</feature>
<name>A0A409V680_MYTGA</name>
<evidence type="ECO:0000313" key="3">
    <source>
        <dbReference type="Proteomes" id="UP000266721"/>
    </source>
</evidence>
<accession>A0A409V680</accession>
<evidence type="ECO:0000313" key="2">
    <source>
        <dbReference type="EMBL" id="OPL07274.1"/>
    </source>
</evidence>
<feature type="region of interest" description="Disordered" evidence="1">
    <location>
        <begin position="1"/>
        <end position="43"/>
    </location>
</feature>
<reference evidence="2 3" key="1">
    <citation type="journal article" date="2016" name="PLoS ONE">
        <title>A First Insight into the Genome of the Filter-Feeder Mussel Mytilus galloprovincialis.</title>
        <authorList>
            <person name="Murgarella M."/>
            <person name="Puiu D."/>
            <person name="Novoa B."/>
            <person name="Figueras A."/>
            <person name="Posada D."/>
            <person name="Canchaya C."/>
        </authorList>
    </citation>
    <scope>NUCLEOTIDE SEQUENCE [LARGE SCALE GENOMIC DNA]</scope>
    <source>
        <tissue evidence="2">Muscle</tissue>
    </source>
</reference>
<gene>
    <name evidence="2" type="ORF">AM593_00833</name>
</gene>
<dbReference type="Proteomes" id="UP000266721">
    <property type="component" value="Unassembled WGS sequence"/>
</dbReference>
<dbReference type="AlphaFoldDB" id="A0A409V680"/>
<feature type="non-terminal residue" evidence="2">
    <location>
        <position position="1"/>
    </location>
</feature>
<protein>
    <submittedName>
        <fullName evidence="2">Uncharacterized protein</fullName>
    </submittedName>
</protein>
<evidence type="ECO:0000256" key="1">
    <source>
        <dbReference type="SAM" id="MobiDB-lite"/>
    </source>
</evidence>
<organism evidence="2 3">
    <name type="scientific">Mytilus galloprovincialis</name>
    <name type="common">Mediterranean mussel</name>
    <dbReference type="NCBI Taxonomy" id="29158"/>
    <lineage>
        <taxon>Eukaryota</taxon>
        <taxon>Metazoa</taxon>
        <taxon>Spiralia</taxon>
        <taxon>Lophotrochozoa</taxon>
        <taxon>Mollusca</taxon>
        <taxon>Bivalvia</taxon>
        <taxon>Autobranchia</taxon>
        <taxon>Pteriomorphia</taxon>
        <taxon>Mytilida</taxon>
        <taxon>Mytiloidea</taxon>
        <taxon>Mytilidae</taxon>
        <taxon>Mytilinae</taxon>
        <taxon>Mytilus</taxon>
    </lineage>
</organism>
<proteinExistence type="predicted"/>
<feature type="region of interest" description="Disordered" evidence="1">
    <location>
        <begin position="56"/>
        <end position="75"/>
    </location>
</feature>
<sequence length="75" mass="8180">MMEEQTTVEGSITNQHKPESDAALDRTSLTESTLDRSLPTPQRLECKVDKKALISVLTKPVGDGSPRPSSLDEGR</sequence>